<dbReference type="Pfam" id="PF00467">
    <property type="entry name" value="KOW"/>
    <property type="match status" value="1"/>
</dbReference>
<dbReference type="GO" id="GO:0003723">
    <property type="term" value="F:RNA binding"/>
    <property type="evidence" value="ECO:0007669"/>
    <property type="project" value="InterPro"/>
</dbReference>
<evidence type="ECO:0000256" key="5">
    <source>
        <dbReference type="NCBIfam" id="TIGR01080"/>
    </source>
</evidence>
<dbReference type="OrthoDB" id="10899at2157"/>
<dbReference type="PROSITE" id="PS01108">
    <property type="entry name" value="RIBOSOMAL_L24"/>
    <property type="match status" value="1"/>
</dbReference>
<organism evidence="8 9">
    <name type="scientific">Candidatus Mancarchaeum acidiphilum</name>
    <dbReference type="NCBI Taxonomy" id="1920749"/>
    <lineage>
        <taxon>Archaea</taxon>
        <taxon>Candidatus Micrarchaeota</taxon>
        <taxon>Candidatus Mancarchaeum</taxon>
    </lineage>
</organism>
<reference evidence="8 9" key="1">
    <citation type="journal article" date="2017" name="Nat. Commun.">
        <title>'ARMAN' archaea depend on association with euryarchaeal host in culture and in situ.</title>
        <authorList>
            <person name="Golyshina O."/>
            <person name="Toshchakov S."/>
            <person name="Makarova K."/>
            <person name="Gavrilov S."/>
            <person name="Korzhenkov A."/>
            <person name="La Cono V."/>
            <person name="Arcadi E."/>
            <person name="Nechitaylo T."/>
            <person name="Ferrer M."/>
            <person name="Kublanov I."/>
            <person name="Wolf Y."/>
            <person name="Yakimov M."/>
            <person name="Golyshin P."/>
            <person name="Slesarev A."/>
            <person name="Kozyavkin S."/>
        </authorList>
    </citation>
    <scope>NUCLEOTIDE SEQUENCE [LARGE SCALE GENOMIC DNA]</scope>
    <source>
        <strain evidence="8 9">Mia14</strain>
    </source>
</reference>
<dbReference type="InterPro" id="IPR005825">
    <property type="entry name" value="Ribosomal_uL24_CS"/>
</dbReference>
<evidence type="ECO:0000256" key="6">
    <source>
        <dbReference type="SAM" id="MobiDB-lite"/>
    </source>
</evidence>
<evidence type="ECO:0000256" key="2">
    <source>
        <dbReference type="ARBA" id="ARBA00022980"/>
    </source>
</evidence>
<evidence type="ECO:0000256" key="3">
    <source>
        <dbReference type="ARBA" id="ARBA00023274"/>
    </source>
</evidence>
<dbReference type="SUPFAM" id="SSF50104">
    <property type="entry name" value="Translation proteins SH3-like domain"/>
    <property type="match status" value="1"/>
</dbReference>
<dbReference type="GO" id="GO:0003735">
    <property type="term" value="F:structural constituent of ribosome"/>
    <property type="evidence" value="ECO:0007669"/>
    <property type="project" value="UniProtKB-UniRule"/>
</dbReference>
<keyword evidence="3" id="KW-0687">Ribonucleoprotein</keyword>
<keyword evidence="9" id="KW-1185">Reference proteome</keyword>
<dbReference type="InterPro" id="IPR041988">
    <property type="entry name" value="Ribosomal_uL24_KOW"/>
</dbReference>
<dbReference type="Pfam" id="PF16906">
    <property type="entry name" value="Ribosomal_L26"/>
    <property type="match status" value="1"/>
</dbReference>
<feature type="domain" description="KOW" evidence="7">
    <location>
        <begin position="48"/>
        <end position="75"/>
    </location>
</feature>
<dbReference type="Proteomes" id="UP000197679">
    <property type="component" value="Chromosome"/>
</dbReference>
<protein>
    <recommendedName>
        <fullName evidence="4 5">50S ribosomal protein L24</fullName>
    </recommendedName>
</protein>
<name>A0A218NLS4_9ARCH</name>
<proteinExistence type="inferred from homology"/>
<feature type="region of interest" description="Disordered" evidence="6">
    <location>
        <begin position="127"/>
        <end position="179"/>
    </location>
</feature>
<accession>A0A218NLS4</accession>
<dbReference type="PANTHER" id="PTHR11143">
    <property type="entry name" value="60S RIBOSOMAL PROTEIN L26 FAMILY MEMBER"/>
    <property type="match status" value="1"/>
</dbReference>
<dbReference type="InterPro" id="IPR005824">
    <property type="entry name" value="KOW"/>
</dbReference>
<dbReference type="AlphaFoldDB" id="A0A218NLS4"/>
<gene>
    <name evidence="8" type="ORF">Mia14_0068</name>
</gene>
<dbReference type="InterPro" id="IPR008991">
    <property type="entry name" value="Translation_prot_SH3-like_sf"/>
</dbReference>
<dbReference type="Gene3D" id="2.30.30.30">
    <property type="match status" value="1"/>
</dbReference>
<keyword evidence="2 8" id="KW-0689">Ribosomal protein</keyword>
<dbReference type="InterPro" id="IPR014722">
    <property type="entry name" value="Rib_uL2_dom2"/>
</dbReference>
<evidence type="ECO:0000256" key="1">
    <source>
        <dbReference type="ARBA" id="ARBA00010618"/>
    </source>
</evidence>
<dbReference type="GO" id="GO:0006412">
    <property type="term" value="P:translation"/>
    <property type="evidence" value="ECO:0007669"/>
    <property type="project" value="UniProtKB-UniRule"/>
</dbReference>
<dbReference type="CDD" id="cd06089">
    <property type="entry name" value="KOW_RPL26"/>
    <property type="match status" value="1"/>
</dbReference>
<evidence type="ECO:0000256" key="4">
    <source>
        <dbReference type="ARBA" id="ARBA00035478"/>
    </source>
</evidence>
<dbReference type="NCBIfam" id="TIGR01080">
    <property type="entry name" value="rplX_A_E"/>
    <property type="match status" value="1"/>
</dbReference>
<dbReference type="KEGG" id="marh:Mia14_0068"/>
<evidence type="ECO:0000259" key="7">
    <source>
        <dbReference type="SMART" id="SM00739"/>
    </source>
</evidence>
<dbReference type="RefSeq" id="WP_088819581.1">
    <property type="nucleotide sequence ID" value="NZ_CP019964.1"/>
</dbReference>
<sequence length="179" mass="20114">MGMLKSSQPRKQIKFRHEAPMHLKQHFVHANLNKSAREKYKLNKRAVQICKGDTVKIMTGSHKGTTGKVTVVNTKRQFIYLDSLKRKNAKGKEMNIPVTASNVSIIELNLSDKYRASKLKLKQVIAPKAEPVKKELPSSSETANNEKSESKESHSTEVQNKEPESEESESSAIADKNEV</sequence>
<evidence type="ECO:0000313" key="9">
    <source>
        <dbReference type="Proteomes" id="UP000197679"/>
    </source>
</evidence>
<dbReference type="GeneID" id="33313628"/>
<feature type="compositionally biased region" description="Basic and acidic residues" evidence="6">
    <location>
        <begin position="144"/>
        <end position="163"/>
    </location>
</feature>
<dbReference type="SMART" id="SM00739">
    <property type="entry name" value="KOW"/>
    <property type="match status" value="1"/>
</dbReference>
<comment type="similarity">
    <text evidence="1">Belongs to the universal ribosomal protein uL24 family.</text>
</comment>
<dbReference type="InterPro" id="IPR005756">
    <property type="entry name" value="Ribosomal_uL24_euk/arc"/>
</dbReference>
<evidence type="ECO:0000313" key="8">
    <source>
        <dbReference type="EMBL" id="ASI13411.1"/>
    </source>
</evidence>
<dbReference type="GO" id="GO:0015934">
    <property type="term" value="C:large ribosomal subunit"/>
    <property type="evidence" value="ECO:0007669"/>
    <property type="project" value="UniProtKB-UniRule"/>
</dbReference>
<dbReference type="EMBL" id="CP019964">
    <property type="protein sequence ID" value="ASI13411.1"/>
    <property type="molecule type" value="Genomic_DNA"/>
</dbReference>